<evidence type="ECO:0000313" key="4">
    <source>
        <dbReference type="Proteomes" id="UP000640335"/>
    </source>
</evidence>
<keyword evidence="4" id="KW-1185">Reference proteome</keyword>
<reference evidence="3 4" key="1">
    <citation type="submission" date="2020-08" db="EMBL/GenBank/DDBJ databases">
        <title>A Genomic Blueprint of the Chicken Gut Microbiome.</title>
        <authorList>
            <person name="Gilroy R."/>
            <person name="Ravi A."/>
            <person name="Getino M."/>
            <person name="Pursley I."/>
            <person name="Horton D.L."/>
            <person name="Alikhan N.-F."/>
            <person name="Baker D."/>
            <person name="Gharbi K."/>
            <person name="Hall N."/>
            <person name="Watson M."/>
            <person name="Adriaenssens E.M."/>
            <person name="Foster-Nyarko E."/>
            <person name="Jarju S."/>
            <person name="Secka A."/>
            <person name="Antonio M."/>
            <person name="Oren A."/>
            <person name="Chaudhuri R."/>
            <person name="La Ragione R.M."/>
            <person name="Hildebrand F."/>
            <person name="Pallen M.J."/>
        </authorList>
    </citation>
    <scope>NUCLEOTIDE SEQUENCE [LARGE SCALE GENOMIC DNA]</scope>
    <source>
        <strain evidence="3 4">Sa3CUN1</strain>
    </source>
</reference>
<name>A0ABR8Q464_9CLOT</name>
<keyword evidence="1" id="KW-1133">Transmembrane helix</keyword>
<feature type="transmembrane region" description="Helical" evidence="1">
    <location>
        <begin position="7"/>
        <end position="26"/>
    </location>
</feature>
<dbReference type="InterPro" id="IPR032256">
    <property type="entry name" value="DUF4829"/>
</dbReference>
<proteinExistence type="predicted"/>
<evidence type="ECO:0000313" key="3">
    <source>
        <dbReference type="EMBL" id="MBD7915210.1"/>
    </source>
</evidence>
<feature type="domain" description="DUF4829" evidence="2">
    <location>
        <begin position="30"/>
        <end position="152"/>
    </location>
</feature>
<sequence>MNKKLKIILISIVFILSVFFIFIKTINSPERTIKNYIESIDTHNIDRLNKCVTYDNRLGAEGIDTIKNAIESMKLINVELVNDESIYSSYIQGKSKSFKDELPRDDIKIYKVKYYIKYKDDNKSVKDSGEYTQTYYLIKESYSKKWKINDIGD</sequence>
<protein>
    <submittedName>
        <fullName evidence="3">DUF4829 domain-containing protein</fullName>
    </submittedName>
</protein>
<organism evidence="3 4">
    <name type="scientific">Clostridium gallinarum</name>
    <dbReference type="NCBI Taxonomy" id="2762246"/>
    <lineage>
        <taxon>Bacteria</taxon>
        <taxon>Bacillati</taxon>
        <taxon>Bacillota</taxon>
        <taxon>Clostridia</taxon>
        <taxon>Eubacteriales</taxon>
        <taxon>Clostridiaceae</taxon>
        <taxon>Clostridium</taxon>
    </lineage>
</organism>
<dbReference type="Proteomes" id="UP000640335">
    <property type="component" value="Unassembled WGS sequence"/>
</dbReference>
<accession>A0ABR8Q464</accession>
<dbReference type="RefSeq" id="WP_191749972.1">
    <property type="nucleotide sequence ID" value="NZ_JACSQZ010000026.1"/>
</dbReference>
<keyword evidence="1" id="KW-0472">Membrane</keyword>
<evidence type="ECO:0000259" key="2">
    <source>
        <dbReference type="Pfam" id="PF16111"/>
    </source>
</evidence>
<dbReference type="Pfam" id="PF16111">
    <property type="entry name" value="DUF4829"/>
    <property type="match status" value="1"/>
</dbReference>
<dbReference type="EMBL" id="JACSQZ010000026">
    <property type="protein sequence ID" value="MBD7915210.1"/>
    <property type="molecule type" value="Genomic_DNA"/>
</dbReference>
<comment type="caution">
    <text evidence="3">The sequence shown here is derived from an EMBL/GenBank/DDBJ whole genome shotgun (WGS) entry which is preliminary data.</text>
</comment>
<keyword evidence="1" id="KW-0812">Transmembrane</keyword>
<gene>
    <name evidence="3" type="ORF">H9660_08630</name>
</gene>
<evidence type="ECO:0000256" key="1">
    <source>
        <dbReference type="SAM" id="Phobius"/>
    </source>
</evidence>